<dbReference type="SUPFAM" id="SSF69118">
    <property type="entry name" value="AhpD-like"/>
    <property type="match status" value="1"/>
</dbReference>
<name>A0A150HMC5_9GAMM</name>
<comment type="caution">
    <text evidence="2">The sequence shown here is derived from an EMBL/GenBank/DDBJ whole genome shotgun (WGS) entry which is preliminary data.</text>
</comment>
<evidence type="ECO:0000259" key="1">
    <source>
        <dbReference type="Pfam" id="PF02627"/>
    </source>
</evidence>
<dbReference type="EMBL" id="JRUE01000201">
    <property type="protein sequence ID" value="KXZ66704.1"/>
    <property type="molecule type" value="Genomic_DNA"/>
</dbReference>
<evidence type="ECO:0000313" key="2">
    <source>
        <dbReference type="EMBL" id="KXZ66704.1"/>
    </source>
</evidence>
<gene>
    <name evidence="2" type="ORF">AVENLUH5627_02398</name>
</gene>
<dbReference type="PANTHER" id="PTHR33570:SF2">
    <property type="entry name" value="CARBOXYMUCONOLACTONE DECARBOXYLASE-LIKE DOMAIN-CONTAINING PROTEIN"/>
    <property type="match status" value="1"/>
</dbReference>
<sequence>MNIKGIFILIGLVGLLGNQYSVAATEQRIRSENEVKSVKNTLSNQQQAIIPIAAFAATGDLESLSRGLNQGLDDGLTINEIKAVLVQTYAYAGFPRSLNALAEFMRVIEQRKSQGIDDQEGKDSQPLAQDYNARVQGEQNQTQLVGQPVTGALFEFSPEIDEYLKTHLFGDIFSRDVLSWQDREIATVSMLAAMTGTESQLKSHVNMSLNIQVSVQQLNQIQQILAEKVSLDASQKLQKILNP</sequence>
<dbReference type="GO" id="GO:0051920">
    <property type="term" value="F:peroxiredoxin activity"/>
    <property type="evidence" value="ECO:0007669"/>
    <property type="project" value="InterPro"/>
</dbReference>
<evidence type="ECO:0000313" key="3">
    <source>
        <dbReference type="Proteomes" id="UP000075680"/>
    </source>
</evidence>
<dbReference type="Proteomes" id="UP000075680">
    <property type="component" value="Unassembled WGS sequence"/>
</dbReference>
<feature type="domain" description="Carboxymuconolactone decarboxylase-like" evidence="1">
    <location>
        <begin position="158"/>
        <end position="221"/>
    </location>
</feature>
<protein>
    <submittedName>
        <fullName evidence="2">Carboxymuconolactone decarboxylase family protein</fullName>
    </submittedName>
</protein>
<dbReference type="AlphaFoldDB" id="A0A150HMC5"/>
<dbReference type="InterPro" id="IPR003779">
    <property type="entry name" value="CMD-like"/>
</dbReference>
<dbReference type="PATRIC" id="fig|52133.18.peg.2464"/>
<feature type="domain" description="Carboxymuconolactone decarboxylase-like" evidence="1">
    <location>
        <begin position="36"/>
        <end position="102"/>
    </location>
</feature>
<dbReference type="InterPro" id="IPR029032">
    <property type="entry name" value="AhpD-like"/>
</dbReference>
<dbReference type="InterPro" id="IPR052512">
    <property type="entry name" value="4CMD/NDH-1_regulator"/>
</dbReference>
<accession>A0A150HMC5</accession>
<proteinExistence type="predicted"/>
<dbReference type="Pfam" id="PF02627">
    <property type="entry name" value="CMD"/>
    <property type="match status" value="2"/>
</dbReference>
<dbReference type="Gene3D" id="1.20.1290.10">
    <property type="entry name" value="AhpD-like"/>
    <property type="match status" value="1"/>
</dbReference>
<organism evidence="2 3">
    <name type="scientific">Acinetobacter venetianus</name>
    <dbReference type="NCBI Taxonomy" id="52133"/>
    <lineage>
        <taxon>Bacteria</taxon>
        <taxon>Pseudomonadati</taxon>
        <taxon>Pseudomonadota</taxon>
        <taxon>Gammaproteobacteria</taxon>
        <taxon>Moraxellales</taxon>
        <taxon>Moraxellaceae</taxon>
        <taxon>Acinetobacter</taxon>
    </lineage>
</organism>
<reference evidence="2 3" key="1">
    <citation type="journal article" date="2016" name="Sci. Rep.">
        <title>Genomic and phenotypic characterization of the species Acinetobacter venetianus.</title>
        <authorList>
            <person name="Fondi M."/>
            <person name="Maida I."/>
            <person name="Perrin E."/>
            <person name="Orlandini V."/>
            <person name="La Torre L."/>
            <person name="Bosi E."/>
            <person name="Negroni A."/>
            <person name="Zanaroli G."/>
            <person name="Fava F."/>
            <person name="Decorosi F."/>
            <person name="Giovannetti L."/>
            <person name="Viti C."/>
            <person name="Vaneechoutte M."/>
            <person name="Dijkshoorn L."/>
            <person name="Fani R."/>
        </authorList>
    </citation>
    <scope>NUCLEOTIDE SEQUENCE [LARGE SCALE GENOMIC DNA]</scope>
    <source>
        <strain evidence="2 3">LUH5627</strain>
    </source>
</reference>
<dbReference type="PANTHER" id="PTHR33570">
    <property type="entry name" value="4-CARBOXYMUCONOLACTONE DECARBOXYLASE FAMILY PROTEIN"/>
    <property type="match status" value="1"/>
</dbReference>